<evidence type="ECO:0000313" key="7">
    <source>
        <dbReference type="Proteomes" id="UP001529491"/>
    </source>
</evidence>
<dbReference type="Pfam" id="PF00126">
    <property type="entry name" value="HTH_1"/>
    <property type="match status" value="1"/>
</dbReference>
<keyword evidence="7" id="KW-1185">Reference proteome</keyword>
<dbReference type="Proteomes" id="UP001529491">
    <property type="component" value="Chromosome"/>
</dbReference>
<accession>A0ABZ0JWA1</accession>
<keyword evidence="4" id="KW-0804">Transcription</keyword>
<evidence type="ECO:0000259" key="5">
    <source>
        <dbReference type="PROSITE" id="PS50931"/>
    </source>
</evidence>
<dbReference type="InterPro" id="IPR036388">
    <property type="entry name" value="WH-like_DNA-bd_sf"/>
</dbReference>
<evidence type="ECO:0000256" key="1">
    <source>
        <dbReference type="ARBA" id="ARBA00009437"/>
    </source>
</evidence>
<dbReference type="RefSeq" id="WP_310472219.1">
    <property type="nucleotide sequence ID" value="NZ_CP136522.1"/>
</dbReference>
<dbReference type="PROSITE" id="PS50931">
    <property type="entry name" value="HTH_LYSR"/>
    <property type="match status" value="1"/>
</dbReference>
<dbReference type="PANTHER" id="PTHR30537">
    <property type="entry name" value="HTH-TYPE TRANSCRIPTIONAL REGULATOR"/>
    <property type="match status" value="1"/>
</dbReference>
<dbReference type="EMBL" id="CP136522">
    <property type="protein sequence ID" value="WOT04583.1"/>
    <property type="molecule type" value="Genomic_DNA"/>
</dbReference>
<dbReference type="SUPFAM" id="SSF46785">
    <property type="entry name" value="Winged helix' DNA-binding domain"/>
    <property type="match status" value="1"/>
</dbReference>
<dbReference type="InterPro" id="IPR036390">
    <property type="entry name" value="WH_DNA-bd_sf"/>
</dbReference>
<dbReference type="InterPro" id="IPR058163">
    <property type="entry name" value="LysR-type_TF_proteobact-type"/>
</dbReference>
<gene>
    <name evidence="6" type="ORF">RGE70_14810</name>
</gene>
<evidence type="ECO:0000256" key="2">
    <source>
        <dbReference type="ARBA" id="ARBA00023015"/>
    </source>
</evidence>
<evidence type="ECO:0000256" key="3">
    <source>
        <dbReference type="ARBA" id="ARBA00023125"/>
    </source>
</evidence>
<sequence length="310" mass="34823">MDLNLKSLGLFVRISELGKIGRAGEEFGLSTTNASQRIQQLEAEVGVRLFHRSTRVVTLTQDGEVFLQHAKRILDDVEETRNVFKGDADKIQGKLRLTVSSSYGRIYIVPFIPQLLERHPDLEIEIDFSDKLVDVIEEGFDVAFRIGELRTSSLLARCISNNPTVLVASPEYLEKQGSPKTPEDLKQHVCLPFGNMKDWTFKDNDGQFHRASVHGPITLNLGDAIGDLVEANVGIGMASYWHAGPAIKSGRLKQVLPDYTLWPESKIWAVRPPGRLMPARVKVFLDYIEQVIKKTNQERYGDLIGKDNPD</sequence>
<keyword evidence="3" id="KW-0238">DNA-binding</keyword>
<protein>
    <submittedName>
        <fullName evidence="6">LysR family transcriptional regulator</fullName>
    </submittedName>
</protein>
<dbReference type="Pfam" id="PF03466">
    <property type="entry name" value="LysR_substrate"/>
    <property type="match status" value="1"/>
</dbReference>
<dbReference type="PANTHER" id="PTHR30537:SF72">
    <property type="entry name" value="LYSR FAMILY TRANSCRIPTIONAL REGULATOR"/>
    <property type="match status" value="1"/>
</dbReference>
<comment type="similarity">
    <text evidence="1">Belongs to the LysR transcriptional regulatory family.</text>
</comment>
<organism evidence="6 7">
    <name type="scientific">Shewanella youngdeokensis</name>
    <dbReference type="NCBI Taxonomy" id="2999068"/>
    <lineage>
        <taxon>Bacteria</taxon>
        <taxon>Pseudomonadati</taxon>
        <taxon>Pseudomonadota</taxon>
        <taxon>Gammaproteobacteria</taxon>
        <taxon>Alteromonadales</taxon>
        <taxon>Shewanellaceae</taxon>
        <taxon>Shewanella</taxon>
    </lineage>
</organism>
<dbReference type="CDD" id="cd08422">
    <property type="entry name" value="PBP2_CrgA_like"/>
    <property type="match status" value="1"/>
</dbReference>
<name>A0ABZ0JWA1_9GAMM</name>
<evidence type="ECO:0000313" key="6">
    <source>
        <dbReference type="EMBL" id="WOT04583.1"/>
    </source>
</evidence>
<dbReference type="Gene3D" id="3.40.190.290">
    <property type="match status" value="1"/>
</dbReference>
<keyword evidence="2" id="KW-0805">Transcription regulation</keyword>
<reference evidence="6 7" key="1">
    <citation type="submission" date="2023-10" db="EMBL/GenBank/DDBJ databases">
        <title>Complete genome sequence of Shewanella sp. DAU334.</title>
        <authorList>
            <person name="Lee Y.-S."/>
            <person name="Jeong H.-R."/>
            <person name="Hwang E.-J."/>
            <person name="Choi Y.-L."/>
            <person name="Kim G.-D."/>
        </authorList>
    </citation>
    <scope>NUCLEOTIDE SEQUENCE [LARGE SCALE GENOMIC DNA]</scope>
    <source>
        <strain evidence="6 7">DAU334</strain>
    </source>
</reference>
<feature type="domain" description="HTH lysR-type" evidence="5">
    <location>
        <begin position="1"/>
        <end position="60"/>
    </location>
</feature>
<dbReference type="Gene3D" id="1.10.10.10">
    <property type="entry name" value="Winged helix-like DNA-binding domain superfamily/Winged helix DNA-binding domain"/>
    <property type="match status" value="1"/>
</dbReference>
<dbReference type="InterPro" id="IPR005119">
    <property type="entry name" value="LysR_subst-bd"/>
</dbReference>
<proteinExistence type="inferred from homology"/>
<dbReference type="InterPro" id="IPR000847">
    <property type="entry name" value="LysR_HTH_N"/>
</dbReference>
<evidence type="ECO:0000256" key="4">
    <source>
        <dbReference type="ARBA" id="ARBA00023163"/>
    </source>
</evidence>
<dbReference type="SUPFAM" id="SSF53850">
    <property type="entry name" value="Periplasmic binding protein-like II"/>
    <property type="match status" value="1"/>
</dbReference>